<proteinExistence type="predicted"/>
<gene>
    <name evidence="1" type="ORF">NPIL_186931</name>
</gene>
<name>A0A8X6PL01_NEPPI</name>
<organism evidence="1 2">
    <name type="scientific">Nephila pilipes</name>
    <name type="common">Giant wood spider</name>
    <name type="synonym">Nephila maculata</name>
    <dbReference type="NCBI Taxonomy" id="299642"/>
    <lineage>
        <taxon>Eukaryota</taxon>
        <taxon>Metazoa</taxon>
        <taxon>Ecdysozoa</taxon>
        <taxon>Arthropoda</taxon>
        <taxon>Chelicerata</taxon>
        <taxon>Arachnida</taxon>
        <taxon>Araneae</taxon>
        <taxon>Araneomorphae</taxon>
        <taxon>Entelegynae</taxon>
        <taxon>Araneoidea</taxon>
        <taxon>Nephilidae</taxon>
        <taxon>Nephila</taxon>
    </lineage>
</organism>
<accession>A0A8X6PL01</accession>
<evidence type="ECO:0000313" key="1">
    <source>
        <dbReference type="EMBL" id="GFT73757.1"/>
    </source>
</evidence>
<dbReference type="Proteomes" id="UP000887013">
    <property type="component" value="Unassembled WGS sequence"/>
</dbReference>
<dbReference type="OrthoDB" id="6406475at2759"/>
<comment type="caution">
    <text evidence="1">The sequence shown here is derived from an EMBL/GenBank/DDBJ whole genome shotgun (WGS) entry which is preliminary data.</text>
</comment>
<sequence>MKLETTEAVEFIQHFLRFFCSSNELQLNWSLGKGEKPERTAVQPPNDERLEHISDVEGKMTVACKGGRRNRLEMRLSGLAKCYCSRNGTSEQFPFCENVRFNISFCYRRNFKCFISLVDTILKRLLRFAEGF</sequence>
<reference evidence="1" key="1">
    <citation type="submission" date="2020-08" db="EMBL/GenBank/DDBJ databases">
        <title>Multicomponent nature underlies the extraordinary mechanical properties of spider dragline silk.</title>
        <authorList>
            <person name="Kono N."/>
            <person name="Nakamura H."/>
            <person name="Mori M."/>
            <person name="Yoshida Y."/>
            <person name="Ohtoshi R."/>
            <person name="Malay A.D."/>
            <person name="Moran D.A.P."/>
            <person name="Tomita M."/>
            <person name="Numata K."/>
            <person name="Arakawa K."/>
        </authorList>
    </citation>
    <scope>NUCLEOTIDE SEQUENCE</scope>
</reference>
<dbReference type="AlphaFoldDB" id="A0A8X6PL01"/>
<protein>
    <submittedName>
        <fullName evidence="1">Uncharacterized protein</fullName>
    </submittedName>
</protein>
<dbReference type="EMBL" id="BMAW01021620">
    <property type="protein sequence ID" value="GFT73757.1"/>
    <property type="molecule type" value="Genomic_DNA"/>
</dbReference>
<keyword evidence="2" id="KW-1185">Reference proteome</keyword>
<evidence type="ECO:0000313" key="2">
    <source>
        <dbReference type="Proteomes" id="UP000887013"/>
    </source>
</evidence>